<dbReference type="InterPro" id="IPR001633">
    <property type="entry name" value="EAL_dom"/>
</dbReference>
<evidence type="ECO:0000313" key="2">
    <source>
        <dbReference type="EMBL" id="QEL57953.1"/>
    </source>
</evidence>
<evidence type="ECO:0000313" key="3">
    <source>
        <dbReference type="Proteomes" id="UP000322079"/>
    </source>
</evidence>
<feature type="domain" description="EAL" evidence="1">
    <location>
        <begin position="1"/>
        <end position="226"/>
    </location>
</feature>
<dbReference type="CDD" id="cd01948">
    <property type="entry name" value="EAL"/>
    <property type="match status" value="1"/>
</dbReference>
<name>A0A5C1DN10_9NEIS</name>
<evidence type="ECO:0000259" key="1">
    <source>
        <dbReference type="PROSITE" id="PS50883"/>
    </source>
</evidence>
<dbReference type="SUPFAM" id="SSF141868">
    <property type="entry name" value="EAL domain-like"/>
    <property type="match status" value="1"/>
</dbReference>
<proteinExistence type="predicted"/>
<dbReference type="Gene3D" id="3.20.20.450">
    <property type="entry name" value="EAL domain"/>
    <property type="match status" value="1"/>
</dbReference>
<dbReference type="Pfam" id="PF00563">
    <property type="entry name" value="EAL"/>
    <property type="match status" value="1"/>
</dbReference>
<reference evidence="2 3" key="1">
    <citation type="submission" date="2019-08" db="EMBL/GenBank/DDBJ databases">
        <title>Chromobacterium paludis, a novel bacterium isolated from a Maryland marsh pond.</title>
        <authorList>
            <person name="Blackburn M.B."/>
            <person name="Gundersen-Rindal D.E."/>
        </authorList>
    </citation>
    <scope>NUCLEOTIDE SEQUENCE [LARGE SCALE GENOMIC DNA]</scope>
    <source>
        <strain evidence="3">IIBBL 257-1</strain>
    </source>
</reference>
<dbReference type="PANTHER" id="PTHR33121">
    <property type="entry name" value="CYCLIC DI-GMP PHOSPHODIESTERASE PDEF"/>
    <property type="match status" value="1"/>
</dbReference>
<dbReference type="EMBL" id="CP043473">
    <property type="protein sequence ID" value="QEL57953.1"/>
    <property type="molecule type" value="Genomic_DNA"/>
</dbReference>
<dbReference type="SMART" id="SM00052">
    <property type="entry name" value="EAL"/>
    <property type="match status" value="1"/>
</dbReference>
<organism evidence="2 3">
    <name type="scientific">Chromobacterium paludis</name>
    <dbReference type="NCBI Taxonomy" id="2605945"/>
    <lineage>
        <taxon>Bacteria</taxon>
        <taxon>Pseudomonadati</taxon>
        <taxon>Pseudomonadota</taxon>
        <taxon>Betaproteobacteria</taxon>
        <taxon>Neisseriales</taxon>
        <taxon>Chromobacteriaceae</taxon>
        <taxon>Chromobacterium</taxon>
    </lineage>
</organism>
<dbReference type="KEGG" id="chrm:FYK34_18320"/>
<accession>A0A5C1DN10</accession>
<dbReference type="Proteomes" id="UP000322079">
    <property type="component" value="Chromosome"/>
</dbReference>
<dbReference type="GO" id="GO:0071111">
    <property type="term" value="F:cyclic-guanylate-specific phosphodiesterase activity"/>
    <property type="evidence" value="ECO:0007669"/>
    <property type="project" value="InterPro"/>
</dbReference>
<keyword evidence="3" id="KW-1185">Reference proteome</keyword>
<dbReference type="PANTHER" id="PTHR33121:SF15">
    <property type="entry name" value="BLUE LIGHT- AND TEMPERATURE-REGULATED ANTIREPRESSOR BLUF"/>
    <property type="match status" value="1"/>
</dbReference>
<protein>
    <submittedName>
        <fullName evidence="2">EAL domain-containing protein</fullName>
    </submittedName>
</protein>
<sequence>MAFQPIVDIERREIFAYEALVRGMQGEGAEQVLARVDDANRYRFDQACRILAVEWAARLGVTCYVSINFLPNAVYQPATCIRATLAAAKRHAFPTHQLIFEVAEQEQVRDRQHLQSIFTEYKRQGFLTAIDDFGAGYAGLSLLAEFQPDLVKLDLGLIRGIHQDRVKQAIVHGNVGVCRELGITVIAEGVETREELDWLRQCGIRHFQGFLFARPAIEALPEIHWP</sequence>
<gene>
    <name evidence="2" type="ORF">FYK34_18320</name>
</gene>
<dbReference type="InterPro" id="IPR050706">
    <property type="entry name" value="Cyclic-di-GMP_PDE-like"/>
</dbReference>
<dbReference type="AlphaFoldDB" id="A0A5C1DN10"/>
<dbReference type="InterPro" id="IPR035919">
    <property type="entry name" value="EAL_sf"/>
</dbReference>
<dbReference type="PROSITE" id="PS50883">
    <property type="entry name" value="EAL"/>
    <property type="match status" value="1"/>
</dbReference>